<evidence type="ECO:0000259" key="8">
    <source>
        <dbReference type="PROSITE" id="PS50863"/>
    </source>
</evidence>
<keyword evidence="6" id="KW-0862">Zinc</keyword>
<dbReference type="InterPro" id="IPR007590">
    <property type="entry name" value="Saf4/Yju2"/>
</dbReference>
<dbReference type="Pfam" id="PF04502">
    <property type="entry name" value="Saf4_Yju2"/>
    <property type="match status" value="1"/>
</dbReference>
<evidence type="ECO:0000256" key="2">
    <source>
        <dbReference type="ARBA" id="ARBA00023015"/>
    </source>
</evidence>
<keyword evidence="5 6" id="KW-0539">Nucleus</keyword>
<evidence type="ECO:0000313" key="10">
    <source>
        <dbReference type="Proteomes" id="UP001231189"/>
    </source>
</evidence>
<keyword evidence="10" id="KW-1185">Reference proteome</keyword>
<dbReference type="CDD" id="cd10017">
    <property type="entry name" value="B3_DNA"/>
    <property type="match status" value="1"/>
</dbReference>
<dbReference type="SUPFAM" id="SSF101936">
    <property type="entry name" value="DNA-binding pseudobarrel domain"/>
    <property type="match status" value="1"/>
</dbReference>
<comment type="function">
    <text evidence="6">Part of the spliceosome which catalyzes two sequential transesterification reactions, first the excision of the non-coding intron from pre-mRNA and then the ligation of the coding exons to form the mature mRNA. Plays a role in stabilizing the structure of the spliceosome catalytic core and docking of the branch helix into the active site, producing 5'-exon and lariat intron-3'-intermediates.</text>
</comment>
<dbReference type="HAMAP" id="MF_03226">
    <property type="entry name" value="YJU2"/>
    <property type="match status" value="1"/>
</dbReference>
<keyword evidence="4" id="KW-0804">Transcription</keyword>
<comment type="subcellular location">
    <subcellularLocation>
        <location evidence="1 6">Nucleus</location>
    </subcellularLocation>
</comment>
<proteinExistence type="inferred from homology"/>
<sequence>MYLNIGWKKFARHHHLQAGFILVFSYFGNRDMSIKVFDESLPRDYRRRGLPRHDTDSEDASVVSSQRIRARRFLPVRLIGRTNKGTILPLDFPFRQSIFCSINRLDRLGFRQSRHGEGEMGERKPTNKYYPPDFDPSKLPSRRPPKNQQATVRMMLPLRVRCATCGEHLAPGTKFNSRKEDVPGERYLGAIPVYRFYIRCTRCSAEIAFKTDPKNSGYVVESGGFETRRGATAEDSKVAAMGRREDCEDAMSALESRACDGVREMAADAAQEEMRSLRSRHSRVSQEQLLESLSHHRVAEDRKTLQELEEEDEKLISSTKFRCSKDFVFRIQEDEDEDEEEVEDFFEELMARLTTTEANCPAHKKQRKAAPAVSPEGFTGTTMETKGKAHIEKGNNALRLVCRSYDDDSD</sequence>
<dbReference type="InterPro" id="IPR015300">
    <property type="entry name" value="DNA-bd_pseudobarrel_sf"/>
</dbReference>
<feature type="region of interest" description="Disordered" evidence="7">
    <location>
        <begin position="360"/>
        <end position="390"/>
    </location>
</feature>
<feature type="region of interest" description="Disordered" evidence="7">
    <location>
        <begin position="113"/>
        <end position="148"/>
    </location>
</feature>
<comment type="subunit">
    <text evidence="6">Component of the spliceosome. Present in the activated B complex, the catalytically activated B* complex which catalyzes the branching, the catalytic step 1 C complex catalyzing the exon ligation, and the postcatalytic P complex containing the ligated exons (mRNA) and the excised lariat intron.</text>
</comment>
<gene>
    <name evidence="9" type="ORF">QYE76_044104</name>
</gene>
<feature type="compositionally biased region" description="Basic and acidic residues" evidence="7">
    <location>
        <begin position="113"/>
        <end position="125"/>
    </location>
</feature>
<evidence type="ECO:0000256" key="7">
    <source>
        <dbReference type="SAM" id="MobiDB-lite"/>
    </source>
</evidence>
<dbReference type="GO" id="GO:0003677">
    <property type="term" value="F:DNA binding"/>
    <property type="evidence" value="ECO:0007669"/>
    <property type="project" value="UniProtKB-KW"/>
</dbReference>
<dbReference type="GO" id="GO:0000349">
    <property type="term" value="P:generation of catalytic spliceosome for first transesterification step"/>
    <property type="evidence" value="ECO:0007669"/>
    <property type="project" value="UniProtKB-UniRule"/>
</dbReference>
<name>A0AAD8TIM1_LOLMU</name>
<feature type="domain" description="TF-B3" evidence="8">
    <location>
        <begin position="1"/>
        <end position="40"/>
    </location>
</feature>
<keyword evidence="2" id="KW-0805">Transcription regulation</keyword>
<dbReference type="PROSITE" id="PS50863">
    <property type="entry name" value="B3"/>
    <property type="match status" value="1"/>
</dbReference>
<dbReference type="Proteomes" id="UP001231189">
    <property type="component" value="Unassembled WGS sequence"/>
</dbReference>
<dbReference type="InterPro" id="IPR043701">
    <property type="entry name" value="Yju2"/>
</dbReference>
<dbReference type="PANTHER" id="PTHR12111:SF3">
    <property type="entry name" value="SPLICING FACTOR YJU2"/>
    <property type="match status" value="1"/>
</dbReference>
<evidence type="ECO:0000256" key="6">
    <source>
        <dbReference type="HAMAP-Rule" id="MF_03226"/>
    </source>
</evidence>
<keyword evidence="6" id="KW-0479">Metal-binding</keyword>
<dbReference type="GO" id="GO:0071006">
    <property type="term" value="C:U2-type catalytic step 1 spliceosome"/>
    <property type="evidence" value="ECO:0007669"/>
    <property type="project" value="UniProtKB-UniRule"/>
</dbReference>
<protein>
    <recommendedName>
        <fullName evidence="6">Splicing factor YJU2</fullName>
    </recommendedName>
</protein>
<keyword evidence="6" id="KW-0507">mRNA processing</keyword>
<comment type="similarity">
    <text evidence="6">Belongs to the CWC16 family. YJU2 subfamily.</text>
</comment>
<dbReference type="GO" id="GO:0046872">
    <property type="term" value="F:metal ion binding"/>
    <property type="evidence" value="ECO:0007669"/>
    <property type="project" value="UniProtKB-KW"/>
</dbReference>
<dbReference type="Gene3D" id="2.40.330.10">
    <property type="entry name" value="DNA-binding pseudobarrel domain"/>
    <property type="match status" value="1"/>
</dbReference>
<evidence type="ECO:0000256" key="5">
    <source>
        <dbReference type="ARBA" id="ARBA00023242"/>
    </source>
</evidence>
<dbReference type="AlphaFoldDB" id="A0AAD8TIM1"/>
<feature type="binding site" evidence="6">
    <location>
        <position position="165"/>
    </location>
    <ligand>
        <name>Zn(2+)</name>
        <dbReference type="ChEBI" id="CHEBI:29105"/>
    </ligand>
</feature>
<feature type="binding site" evidence="6">
    <location>
        <position position="162"/>
    </location>
    <ligand>
        <name>Zn(2+)</name>
        <dbReference type="ChEBI" id="CHEBI:29105"/>
    </ligand>
</feature>
<keyword evidence="6" id="KW-0508">mRNA splicing</keyword>
<evidence type="ECO:0000256" key="3">
    <source>
        <dbReference type="ARBA" id="ARBA00023125"/>
    </source>
</evidence>
<feature type="binding site" evidence="6">
    <location>
        <position position="203"/>
    </location>
    <ligand>
        <name>Zn(2+)</name>
        <dbReference type="ChEBI" id="CHEBI:29105"/>
    </ligand>
</feature>
<evidence type="ECO:0000256" key="1">
    <source>
        <dbReference type="ARBA" id="ARBA00004123"/>
    </source>
</evidence>
<dbReference type="EMBL" id="JAUUTY010000002">
    <property type="protein sequence ID" value="KAK1683256.1"/>
    <property type="molecule type" value="Genomic_DNA"/>
</dbReference>
<comment type="caution">
    <text evidence="9">The sequence shown here is derived from an EMBL/GenBank/DDBJ whole genome shotgun (WGS) entry which is preliminary data.</text>
</comment>
<keyword evidence="3" id="KW-0238">DNA-binding</keyword>
<organism evidence="9 10">
    <name type="scientific">Lolium multiflorum</name>
    <name type="common">Italian ryegrass</name>
    <name type="synonym">Lolium perenne subsp. multiflorum</name>
    <dbReference type="NCBI Taxonomy" id="4521"/>
    <lineage>
        <taxon>Eukaryota</taxon>
        <taxon>Viridiplantae</taxon>
        <taxon>Streptophyta</taxon>
        <taxon>Embryophyta</taxon>
        <taxon>Tracheophyta</taxon>
        <taxon>Spermatophyta</taxon>
        <taxon>Magnoliopsida</taxon>
        <taxon>Liliopsida</taxon>
        <taxon>Poales</taxon>
        <taxon>Poaceae</taxon>
        <taxon>BOP clade</taxon>
        <taxon>Pooideae</taxon>
        <taxon>Poodae</taxon>
        <taxon>Poeae</taxon>
        <taxon>Poeae Chloroplast Group 2 (Poeae type)</taxon>
        <taxon>Loliodinae</taxon>
        <taxon>Loliinae</taxon>
        <taxon>Lolium</taxon>
    </lineage>
</organism>
<feature type="binding site" evidence="6">
    <location>
        <position position="200"/>
    </location>
    <ligand>
        <name>Zn(2+)</name>
        <dbReference type="ChEBI" id="CHEBI:29105"/>
    </ligand>
</feature>
<dbReference type="PANTHER" id="PTHR12111">
    <property type="entry name" value="SPLICING FACTOR YJU2"/>
    <property type="match status" value="1"/>
</dbReference>
<accession>A0AAD8TIM1</accession>
<reference evidence="9" key="1">
    <citation type="submission" date="2023-07" db="EMBL/GenBank/DDBJ databases">
        <title>A chromosome-level genome assembly of Lolium multiflorum.</title>
        <authorList>
            <person name="Chen Y."/>
            <person name="Copetti D."/>
            <person name="Kolliker R."/>
            <person name="Studer B."/>
        </authorList>
    </citation>
    <scope>NUCLEOTIDE SEQUENCE</scope>
    <source>
        <strain evidence="9">02402/16</strain>
        <tissue evidence="9">Leaf</tissue>
    </source>
</reference>
<dbReference type="InterPro" id="IPR003340">
    <property type="entry name" value="B3_DNA-bd"/>
</dbReference>
<evidence type="ECO:0000313" key="9">
    <source>
        <dbReference type="EMBL" id="KAK1683256.1"/>
    </source>
</evidence>
<keyword evidence="6" id="KW-0747">Spliceosome</keyword>
<evidence type="ECO:0000256" key="4">
    <source>
        <dbReference type="ARBA" id="ARBA00023163"/>
    </source>
</evidence>